<dbReference type="InterPro" id="IPR008257">
    <property type="entry name" value="Pept_M19"/>
</dbReference>
<dbReference type="PROSITE" id="PS51365">
    <property type="entry name" value="RENAL_DIPEPTIDASE_2"/>
    <property type="match status" value="1"/>
</dbReference>
<keyword evidence="2" id="KW-1185">Reference proteome</keyword>
<evidence type="ECO:0000313" key="1">
    <source>
        <dbReference type="EMBL" id="MTW02295.1"/>
    </source>
</evidence>
<gene>
    <name evidence="1" type="ORF">GM668_09330</name>
</gene>
<dbReference type="GO" id="GO:0070573">
    <property type="term" value="F:metallodipeptidase activity"/>
    <property type="evidence" value="ECO:0007669"/>
    <property type="project" value="InterPro"/>
</dbReference>
<dbReference type="PANTHER" id="PTHR10443:SF12">
    <property type="entry name" value="DIPEPTIDASE"/>
    <property type="match status" value="1"/>
</dbReference>
<dbReference type="PANTHER" id="PTHR10443">
    <property type="entry name" value="MICROSOMAL DIPEPTIDASE"/>
    <property type="match status" value="1"/>
</dbReference>
<proteinExistence type="predicted"/>
<name>A0A6L6PXV4_9BURK</name>
<dbReference type="EMBL" id="WNLA01000004">
    <property type="protein sequence ID" value="MTW02295.1"/>
    <property type="molecule type" value="Genomic_DNA"/>
</dbReference>
<dbReference type="SUPFAM" id="SSF51556">
    <property type="entry name" value="Metallo-dependent hydrolases"/>
    <property type="match status" value="1"/>
</dbReference>
<comment type="caution">
    <text evidence="1">The sequence shown here is derived from an EMBL/GenBank/DDBJ whole genome shotgun (WGS) entry which is preliminary data.</text>
</comment>
<dbReference type="OrthoDB" id="9804920at2"/>
<dbReference type="GO" id="GO:0006508">
    <property type="term" value="P:proteolysis"/>
    <property type="evidence" value="ECO:0007669"/>
    <property type="project" value="InterPro"/>
</dbReference>
<evidence type="ECO:0000313" key="2">
    <source>
        <dbReference type="Proteomes" id="UP000484015"/>
    </source>
</evidence>
<dbReference type="InterPro" id="IPR032466">
    <property type="entry name" value="Metal_Hydrolase"/>
</dbReference>
<dbReference type="Gene3D" id="3.20.20.140">
    <property type="entry name" value="Metal-dependent hydrolases"/>
    <property type="match status" value="1"/>
</dbReference>
<accession>A0A6L6PXV4</accession>
<dbReference type="Proteomes" id="UP000484015">
    <property type="component" value="Unassembled WGS sequence"/>
</dbReference>
<sequence>MIHWDAHTCLPQHPAASFEPVARLHAAGVHYTSLNVGADMNPLSQVMSVIAGYRATIAAQPERYVLASTVDDVLRAAREGKMALTFDLEGSMPLLDQPDMVALYAQLGVRQIHFAYNRNNSVAGGCHDEPRGLTPLGRRMVQAVNDAGIIMDCSHTGGLSSLEIMEVSSKPVVFSHANPYALAQHGRNITDEQIRACAATGGVVCVSGLSWFLGTTAPSAADVARHAAYLAGVAGIEHVGIGTDICFSEPGLDDTPPGEFDPSYWWPASAGYSNDAPPTFVAPDMWRTLASELRNVGMTDAEAALVMGGNMLRVAQQTWHG</sequence>
<dbReference type="AlphaFoldDB" id="A0A6L6PXV4"/>
<reference evidence="1 2" key="1">
    <citation type="submission" date="2019-11" db="EMBL/GenBank/DDBJ databases">
        <title>Type strains purchased from KCTC, JCM and DSMZ.</title>
        <authorList>
            <person name="Lu H."/>
        </authorList>
    </citation>
    <scope>NUCLEOTIDE SEQUENCE [LARGE SCALE GENOMIC DNA]</scope>
    <source>
        <strain evidence="1 2">KCTC 42409</strain>
    </source>
</reference>
<dbReference type="Pfam" id="PF01244">
    <property type="entry name" value="Peptidase_M19"/>
    <property type="match status" value="1"/>
</dbReference>
<protein>
    <submittedName>
        <fullName evidence="1">Peptidase M19</fullName>
    </submittedName>
</protein>
<organism evidence="1 2">
    <name type="scientific">Pseudoduganella ginsengisoli</name>
    <dbReference type="NCBI Taxonomy" id="1462440"/>
    <lineage>
        <taxon>Bacteria</taxon>
        <taxon>Pseudomonadati</taxon>
        <taxon>Pseudomonadota</taxon>
        <taxon>Betaproteobacteria</taxon>
        <taxon>Burkholderiales</taxon>
        <taxon>Oxalobacteraceae</taxon>
        <taxon>Telluria group</taxon>
        <taxon>Pseudoduganella</taxon>
    </lineage>
</organism>